<keyword evidence="2" id="KW-1185">Reference proteome</keyword>
<evidence type="ECO:0008006" key="3">
    <source>
        <dbReference type="Google" id="ProtNLM"/>
    </source>
</evidence>
<organism evidence="1 2">
    <name type="scientific">Roseibium algicola</name>
    <dbReference type="NCBI Taxonomy" id="2857014"/>
    <lineage>
        <taxon>Bacteria</taxon>
        <taxon>Pseudomonadati</taxon>
        <taxon>Pseudomonadota</taxon>
        <taxon>Alphaproteobacteria</taxon>
        <taxon>Hyphomicrobiales</taxon>
        <taxon>Stappiaceae</taxon>
        <taxon>Roseibium</taxon>
    </lineage>
</organism>
<proteinExistence type="predicted"/>
<accession>A0ABM6I0K3</accession>
<evidence type="ECO:0000313" key="2">
    <source>
        <dbReference type="Proteomes" id="UP000188174"/>
    </source>
</evidence>
<dbReference type="EMBL" id="CP019630">
    <property type="protein sequence ID" value="AQQ03863.1"/>
    <property type="molecule type" value="Genomic_DNA"/>
</dbReference>
<name>A0ABM6I0K3_9HYPH</name>
<protein>
    <recommendedName>
        <fullName evidence="3">DDE superfamily endonuclease</fullName>
    </recommendedName>
</protein>
<dbReference type="Proteomes" id="UP000188174">
    <property type="component" value="Chromosome"/>
</dbReference>
<gene>
    <name evidence="1" type="ORF">B0E33_09905</name>
</gene>
<evidence type="ECO:0000313" key="1">
    <source>
        <dbReference type="EMBL" id="AQQ03863.1"/>
    </source>
</evidence>
<reference evidence="1 2" key="1">
    <citation type="submission" date="2017-02" db="EMBL/GenBank/DDBJ databases">
        <authorList>
            <person name="Jeong S."/>
        </authorList>
    </citation>
    <scope>NUCLEOTIDE SEQUENCE [LARGE SCALE GENOMIC DNA]</scope>
    <source>
        <strain evidence="1 2">RMAR6-6</strain>
    </source>
</reference>
<sequence length="111" mass="12426">MLVQDNLNAHNPASLCATFEPAKPKLITEKIERNHTPKHCPWRNMAEAELPILSRQCLRKRADSQKDLARDVCAWAEDATAKIASSTGSSQMKPMHEIQKTITISVTESED</sequence>